<evidence type="ECO:0000313" key="2">
    <source>
        <dbReference type="Proteomes" id="UP000400981"/>
    </source>
</evidence>
<dbReference type="Pfam" id="PF06892">
    <property type="entry name" value="Phage_CP76"/>
    <property type="match status" value="1"/>
</dbReference>
<sequence>MTYKYRETDPLDVLYNAVRGTPGGVVDAANYLSARRSRQISPESLRLRLRNEGDNRLSFEMFDLLVEWLEERGRPDARDAISAFASQHGMRATPMAQISGEQCVSGLARDALSLGQHSGAVAAEVIEAIDDNRISLDELDAITRVVRETQGTLDGLLARARHLANKGNP</sequence>
<dbReference type="GO" id="GO:0003677">
    <property type="term" value="F:DNA binding"/>
    <property type="evidence" value="ECO:0007669"/>
    <property type="project" value="InterPro"/>
</dbReference>
<evidence type="ECO:0000313" key="1">
    <source>
        <dbReference type="EMBL" id="VVD76585.1"/>
    </source>
</evidence>
<proteinExistence type="predicted"/>
<reference evidence="1 2" key="1">
    <citation type="submission" date="2019-08" db="EMBL/GenBank/DDBJ databases">
        <authorList>
            <person name="Peeters C."/>
        </authorList>
    </citation>
    <scope>NUCLEOTIDE SEQUENCE [LARGE SCALE GENOMIC DNA]</scope>
    <source>
        <strain evidence="1 2">LMG 31012</strain>
    </source>
</reference>
<organism evidence="1 2">
    <name type="scientific">Pandoraea eparura</name>
    <dbReference type="NCBI Taxonomy" id="2508291"/>
    <lineage>
        <taxon>Bacteria</taxon>
        <taxon>Pseudomonadati</taxon>
        <taxon>Pseudomonadota</taxon>
        <taxon>Betaproteobacteria</taxon>
        <taxon>Burkholderiales</taxon>
        <taxon>Burkholderiaceae</taxon>
        <taxon>Pandoraea</taxon>
    </lineage>
</organism>
<name>A0A5E4SME5_9BURK</name>
<dbReference type="EMBL" id="CABPSH010000002">
    <property type="protein sequence ID" value="VVD76585.1"/>
    <property type="molecule type" value="Genomic_DNA"/>
</dbReference>
<dbReference type="RefSeq" id="WP_150588151.1">
    <property type="nucleotide sequence ID" value="NZ_CABPSH010000002.1"/>
</dbReference>
<dbReference type="Proteomes" id="UP000400981">
    <property type="component" value="Unassembled WGS sequence"/>
</dbReference>
<gene>
    <name evidence="1" type="ORF">PEP31012_00874</name>
</gene>
<dbReference type="AlphaFoldDB" id="A0A5E4SME5"/>
<protein>
    <submittedName>
        <fullName evidence="1">Uncharacterized protein</fullName>
    </submittedName>
</protein>
<accession>A0A5E4SME5</accession>
<dbReference type="InterPro" id="IPR009679">
    <property type="entry name" value="Phage_186_CII-like"/>
</dbReference>
<keyword evidence="2" id="KW-1185">Reference proteome</keyword>
<dbReference type="OrthoDB" id="6039230at2"/>